<comment type="catalytic activity">
    <reaction evidence="9">
        <text>2-formamido-N(1)-(5-O-phospho-beta-D-ribosyl)acetamidine + ATP = 5-amino-1-(5-phospho-beta-D-ribosyl)imidazole + ADP + phosphate + H(+)</text>
        <dbReference type="Rhea" id="RHEA:23032"/>
        <dbReference type="ChEBI" id="CHEBI:15378"/>
        <dbReference type="ChEBI" id="CHEBI:30616"/>
        <dbReference type="ChEBI" id="CHEBI:43474"/>
        <dbReference type="ChEBI" id="CHEBI:137981"/>
        <dbReference type="ChEBI" id="CHEBI:147287"/>
        <dbReference type="ChEBI" id="CHEBI:456216"/>
        <dbReference type="EC" id="6.3.3.1"/>
    </reaction>
</comment>
<reference evidence="11 12" key="1">
    <citation type="journal article" date="2019" name="Nat. Microbiol.">
        <title>Mediterranean grassland soil C-N compound turnover is dependent on rainfall and depth, and is mediated by genomically divergent microorganisms.</title>
        <authorList>
            <person name="Diamond S."/>
            <person name="Andeer P.F."/>
            <person name="Li Z."/>
            <person name="Crits-Christoph A."/>
            <person name="Burstein D."/>
            <person name="Anantharaman K."/>
            <person name="Lane K.R."/>
            <person name="Thomas B.C."/>
            <person name="Pan C."/>
            <person name="Northen T.R."/>
            <person name="Banfield J.F."/>
        </authorList>
    </citation>
    <scope>NUCLEOTIDE SEQUENCE [LARGE SCALE GENOMIC DNA]</scope>
    <source>
        <strain evidence="11">NP_2</strain>
    </source>
</reference>
<dbReference type="Gene3D" id="3.90.650.10">
    <property type="entry name" value="PurM-like C-terminal domain"/>
    <property type="match status" value="1"/>
</dbReference>
<dbReference type="PANTHER" id="PTHR10520">
    <property type="entry name" value="TRIFUNCTIONAL PURINE BIOSYNTHETIC PROTEIN ADENOSINE-3-RELATED"/>
    <property type="match status" value="1"/>
</dbReference>
<dbReference type="SUPFAM" id="SSF56042">
    <property type="entry name" value="PurM C-terminal domain-like"/>
    <property type="match status" value="1"/>
</dbReference>
<comment type="caution">
    <text evidence="11">The sequence shown here is derived from an EMBL/GenBank/DDBJ whole genome shotgun (WGS) entry which is preliminary data.</text>
</comment>
<evidence type="ECO:0000256" key="5">
    <source>
        <dbReference type="ARBA" id="ARBA00022741"/>
    </source>
</evidence>
<evidence type="ECO:0000256" key="3">
    <source>
        <dbReference type="ARBA" id="ARBA00013047"/>
    </source>
</evidence>
<dbReference type="GO" id="GO:0005829">
    <property type="term" value="C:cytosol"/>
    <property type="evidence" value="ECO:0007669"/>
    <property type="project" value="TreeGrafter"/>
</dbReference>
<accession>A0A537KTL6</accession>
<dbReference type="EC" id="6.3.3.1" evidence="3"/>
<evidence type="ECO:0000256" key="2">
    <source>
        <dbReference type="ARBA" id="ARBA00010280"/>
    </source>
</evidence>
<dbReference type="GO" id="GO:0046084">
    <property type="term" value="P:adenine biosynthetic process"/>
    <property type="evidence" value="ECO:0007669"/>
    <property type="project" value="TreeGrafter"/>
</dbReference>
<evidence type="ECO:0000256" key="8">
    <source>
        <dbReference type="ARBA" id="ARBA00032931"/>
    </source>
</evidence>
<feature type="domain" description="PurM-like C-terminal" evidence="10">
    <location>
        <begin position="3"/>
        <end position="102"/>
    </location>
</feature>
<dbReference type="AlphaFoldDB" id="A0A537KTL6"/>
<dbReference type="InterPro" id="IPR004733">
    <property type="entry name" value="PurM_cligase"/>
</dbReference>
<evidence type="ECO:0000313" key="12">
    <source>
        <dbReference type="Proteomes" id="UP000318661"/>
    </source>
</evidence>
<keyword evidence="4 11" id="KW-0436">Ligase</keyword>
<evidence type="ECO:0000256" key="6">
    <source>
        <dbReference type="ARBA" id="ARBA00022840"/>
    </source>
</evidence>
<evidence type="ECO:0000256" key="1">
    <source>
        <dbReference type="ARBA" id="ARBA00004686"/>
    </source>
</evidence>
<dbReference type="GO" id="GO:0004641">
    <property type="term" value="F:phosphoribosylformylglycinamidine cyclo-ligase activity"/>
    <property type="evidence" value="ECO:0007669"/>
    <property type="project" value="UniProtKB-EC"/>
</dbReference>
<evidence type="ECO:0000256" key="9">
    <source>
        <dbReference type="ARBA" id="ARBA00049057"/>
    </source>
</evidence>
<dbReference type="InterPro" id="IPR036676">
    <property type="entry name" value="PurM-like_C_sf"/>
</dbReference>
<gene>
    <name evidence="11" type="ORF">E6G99_13480</name>
</gene>
<dbReference type="PANTHER" id="PTHR10520:SF12">
    <property type="entry name" value="TRIFUNCTIONAL PURINE BIOSYNTHETIC PROTEIN ADENOSINE-3"/>
    <property type="match status" value="1"/>
</dbReference>
<dbReference type="GO" id="GO:0004637">
    <property type="term" value="F:phosphoribosylamine-glycine ligase activity"/>
    <property type="evidence" value="ECO:0007669"/>
    <property type="project" value="TreeGrafter"/>
</dbReference>
<keyword evidence="5" id="KW-0547">Nucleotide-binding</keyword>
<dbReference type="GO" id="GO:0005524">
    <property type="term" value="F:ATP binding"/>
    <property type="evidence" value="ECO:0007669"/>
    <property type="project" value="UniProtKB-KW"/>
</dbReference>
<protein>
    <recommendedName>
        <fullName evidence="3">phosphoribosylformylglycinamidine cyclo-ligase</fullName>
        <ecNumber evidence="3">6.3.3.1</ecNumber>
    </recommendedName>
    <alternativeName>
        <fullName evidence="8">AIR synthase</fullName>
    </alternativeName>
    <alternativeName>
        <fullName evidence="7">Phosphoribosyl-aminoimidazole synthetase</fullName>
    </alternativeName>
</protein>
<sequence length="106" mass="11003">GAGWLRGAAHITGGGLPGNLVRILPPARRVRIDTAAWPVPPIFNVLARGGRIAREEMFATFNMGVGVAAVVPPDRAGLAVDICRANGAEGWIIGEIVAGERGVDLL</sequence>
<dbReference type="UniPathway" id="UPA00074">
    <property type="reaction ID" value="UER00129"/>
</dbReference>
<evidence type="ECO:0000256" key="7">
    <source>
        <dbReference type="ARBA" id="ARBA00031908"/>
    </source>
</evidence>
<keyword evidence="6" id="KW-0067">ATP-binding</keyword>
<name>A0A537KTL6_9BACT</name>
<proteinExistence type="inferred from homology"/>
<comment type="pathway">
    <text evidence="1">Purine metabolism; IMP biosynthesis via de novo pathway; 5-amino-1-(5-phospho-D-ribosyl)imidazole from N(2)-formyl-N(1)-(5-phospho-D-ribosyl)glycinamide: step 2/2.</text>
</comment>
<dbReference type="Pfam" id="PF02769">
    <property type="entry name" value="AIRS_C"/>
    <property type="match status" value="1"/>
</dbReference>
<dbReference type="InterPro" id="IPR010918">
    <property type="entry name" value="PurM-like_C_dom"/>
</dbReference>
<dbReference type="Proteomes" id="UP000318661">
    <property type="component" value="Unassembled WGS sequence"/>
</dbReference>
<evidence type="ECO:0000256" key="4">
    <source>
        <dbReference type="ARBA" id="ARBA00022598"/>
    </source>
</evidence>
<dbReference type="EMBL" id="VBAJ01000382">
    <property type="protein sequence ID" value="TMI99040.1"/>
    <property type="molecule type" value="Genomic_DNA"/>
</dbReference>
<feature type="non-terminal residue" evidence="11">
    <location>
        <position position="1"/>
    </location>
</feature>
<comment type="similarity">
    <text evidence="2">Belongs to the AIR synthase family.</text>
</comment>
<organism evidence="11 12">
    <name type="scientific">Candidatus Segetimicrobium genomatis</name>
    <dbReference type="NCBI Taxonomy" id="2569760"/>
    <lineage>
        <taxon>Bacteria</taxon>
        <taxon>Bacillati</taxon>
        <taxon>Candidatus Sysuimicrobiota</taxon>
        <taxon>Candidatus Sysuimicrobiia</taxon>
        <taxon>Candidatus Sysuimicrobiales</taxon>
        <taxon>Candidatus Segetimicrobiaceae</taxon>
        <taxon>Candidatus Segetimicrobium</taxon>
    </lineage>
</organism>
<evidence type="ECO:0000313" key="11">
    <source>
        <dbReference type="EMBL" id="TMI99040.1"/>
    </source>
</evidence>
<dbReference type="GO" id="GO:0006189">
    <property type="term" value="P:'de novo' IMP biosynthetic process"/>
    <property type="evidence" value="ECO:0007669"/>
    <property type="project" value="UniProtKB-UniPathway"/>
</dbReference>
<evidence type="ECO:0000259" key="10">
    <source>
        <dbReference type="Pfam" id="PF02769"/>
    </source>
</evidence>